<sequence length="155" mass="18246">MNLDQEFVKYFDSYKKVHPIASSFHYIVIPIHWGITYVCGMASLQEEGKSLMKNLVNTPEDASRRLVLTYQLNPDSVWTLTAIENAPEQKVTLIWDGERGDWTNYSKFVIDDVRTYVRNRRGQTVEQVYQTEYIDDLVSFIRDANHQQAFKLREF</sequence>
<protein>
    <submittedName>
        <fullName evidence="1">Uncharacterized protein</fullName>
    </submittedName>
</protein>
<dbReference type="EMBL" id="LJIJ01000381">
    <property type="protein sequence ID" value="ODM98099.1"/>
    <property type="molecule type" value="Genomic_DNA"/>
</dbReference>
<dbReference type="Proteomes" id="UP000094527">
    <property type="component" value="Unassembled WGS sequence"/>
</dbReference>
<organism evidence="1 2">
    <name type="scientific">Orchesella cincta</name>
    <name type="common">Springtail</name>
    <name type="synonym">Podura cincta</name>
    <dbReference type="NCBI Taxonomy" id="48709"/>
    <lineage>
        <taxon>Eukaryota</taxon>
        <taxon>Metazoa</taxon>
        <taxon>Ecdysozoa</taxon>
        <taxon>Arthropoda</taxon>
        <taxon>Hexapoda</taxon>
        <taxon>Collembola</taxon>
        <taxon>Entomobryomorpha</taxon>
        <taxon>Entomobryoidea</taxon>
        <taxon>Orchesellidae</taxon>
        <taxon>Orchesellinae</taxon>
        <taxon>Orchesella</taxon>
    </lineage>
</organism>
<keyword evidence="2" id="KW-1185">Reference proteome</keyword>
<dbReference type="AlphaFoldDB" id="A0A1D2MYH7"/>
<evidence type="ECO:0000313" key="1">
    <source>
        <dbReference type="EMBL" id="ODM98099.1"/>
    </source>
</evidence>
<evidence type="ECO:0000313" key="2">
    <source>
        <dbReference type="Proteomes" id="UP000094527"/>
    </source>
</evidence>
<proteinExistence type="predicted"/>
<comment type="caution">
    <text evidence="1">The sequence shown here is derived from an EMBL/GenBank/DDBJ whole genome shotgun (WGS) entry which is preliminary data.</text>
</comment>
<reference evidence="1 2" key="1">
    <citation type="journal article" date="2016" name="Genome Biol. Evol.">
        <title>Gene Family Evolution Reflects Adaptation to Soil Environmental Stressors in the Genome of the Collembolan Orchesella cincta.</title>
        <authorList>
            <person name="Faddeeva-Vakhrusheva A."/>
            <person name="Derks M.F."/>
            <person name="Anvar S.Y."/>
            <person name="Agamennone V."/>
            <person name="Suring W."/>
            <person name="Smit S."/>
            <person name="van Straalen N.M."/>
            <person name="Roelofs D."/>
        </authorList>
    </citation>
    <scope>NUCLEOTIDE SEQUENCE [LARGE SCALE GENOMIC DNA]</scope>
    <source>
        <tissue evidence="1">Mixed pool</tissue>
    </source>
</reference>
<gene>
    <name evidence="1" type="ORF">Ocin01_08578</name>
</gene>
<name>A0A1D2MYH7_ORCCI</name>
<accession>A0A1D2MYH7</accession>